<dbReference type="InterPro" id="IPR036890">
    <property type="entry name" value="HATPase_C_sf"/>
</dbReference>
<evidence type="ECO:0000256" key="7">
    <source>
        <dbReference type="ARBA" id="ARBA00022840"/>
    </source>
</evidence>
<evidence type="ECO:0000256" key="6">
    <source>
        <dbReference type="ARBA" id="ARBA00022777"/>
    </source>
</evidence>
<dbReference type="EMBL" id="JBHMQT010000021">
    <property type="protein sequence ID" value="MFC0862952.1"/>
    <property type="molecule type" value="Genomic_DNA"/>
</dbReference>
<dbReference type="Pfam" id="PF23539">
    <property type="entry name" value="DUF7134"/>
    <property type="match status" value="1"/>
</dbReference>
<dbReference type="PANTHER" id="PTHR24421:SF10">
    <property type="entry name" value="NITRATE_NITRITE SENSOR PROTEIN NARQ"/>
    <property type="match status" value="1"/>
</dbReference>
<evidence type="ECO:0000256" key="9">
    <source>
        <dbReference type="SAM" id="Coils"/>
    </source>
</evidence>
<dbReference type="RefSeq" id="WP_394301133.1">
    <property type="nucleotide sequence ID" value="NZ_JBHMQT010000021.1"/>
</dbReference>
<dbReference type="SUPFAM" id="SSF55874">
    <property type="entry name" value="ATPase domain of HSP90 chaperone/DNA topoisomerase II/histidine kinase"/>
    <property type="match status" value="1"/>
</dbReference>
<dbReference type="PANTHER" id="PTHR24421">
    <property type="entry name" value="NITRATE/NITRITE SENSOR PROTEIN NARX-RELATED"/>
    <property type="match status" value="1"/>
</dbReference>
<accession>A0ABV6U3C9</accession>
<organism evidence="12 13">
    <name type="scientific">Sphaerimonospora cavernae</name>
    <dbReference type="NCBI Taxonomy" id="1740611"/>
    <lineage>
        <taxon>Bacteria</taxon>
        <taxon>Bacillati</taxon>
        <taxon>Actinomycetota</taxon>
        <taxon>Actinomycetes</taxon>
        <taxon>Streptosporangiales</taxon>
        <taxon>Streptosporangiaceae</taxon>
        <taxon>Sphaerimonospora</taxon>
    </lineage>
</organism>
<keyword evidence="8" id="KW-0902">Two-component regulatory system</keyword>
<evidence type="ECO:0000256" key="3">
    <source>
        <dbReference type="ARBA" id="ARBA00022553"/>
    </source>
</evidence>
<keyword evidence="10" id="KW-0472">Membrane</keyword>
<dbReference type="EC" id="2.7.13.3" evidence="2"/>
<dbReference type="Pfam" id="PF07730">
    <property type="entry name" value="HisKA_3"/>
    <property type="match status" value="1"/>
</dbReference>
<evidence type="ECO:0000256" key="4">
    <source>
        <dbReference type="ARBA" id="ARBA00022679"/>
    </source>
</evidence>
<reference evidence="12 13" key="1">
    <citation type="submission" date="2024-09" db="EMBL/GenBank/DDBJ databases">
        <authorList>
            <person name="Sun Q."/>
            <person name="Mori K."/>
        </authorList>
    </citation>
    <scope>NUCLEOTIDE SEQUENCE [LARGE SCALE GENOMIC DNA]</scope>
    <source>
        <strain evidence="12 13">TBRC 1851</strain>
    </source>
</reference>
<dbReference type="Gene3D" id="1.20.5.1930">
    <property type="match status" value="1"/>
</dbReference>
<evidence type="ECO:0000256" key="8">
    <source>
        <dbReference type="ARBA" id="ARBA00023012"/>
    </source>
</evidence>
<feature type="domain" description="Histidine kinase" evidence="11">
    <location>
        <begin position="200"/>
        <end position="392"/>
    </location>
</feature>
<dbReference type="PROSITE" id="PS50109">
    <property type="entry name" value="HIS_KIN"/>
    <property type="match status" value="1"/>
</dbReference>
<dbReference type="GO" id="GO:0016301">
    <property type="term" value="F:kinase activity"/>
    <property type="evidence" value="ECO:0007669"/>
    <property type="project" value="UniProtKB-KW"/>
</dbReference>
<dbReference type="InterPro" id="IPR005467">
    <property type="entry name" value="His_kinase_dom"/>
</dbReference>
<keyword evidence="7" id="KW-0067">ATP-binding</keyword>
<name>A0ABV6U3C9_9ACTN</name>
<keyword evidence="4" id="KW-0808">Transferase</keyword>
<dbReference type="InterPro" id="IPR055558">
    <property type="entry name" value="DUF7134"/>
</dbReference>
<keyword evidence="6 12" id="KW-0418">Kinase</keyword>
<dbReference type="Pfam" id="PF02518">
    <property type="entry name" value="HATPase_c"/>
    <property type="match status" value="1"/>
</dbReference>
<comment type="caution">
    <text evidence="12">The sequence shown here is derived from an EMBL/GenBank/DDBJ whole genome shotgun (WGS) entry which is preliminary data.</text>
</comment>
<feature type="transmembrane region" description="Helical" evidence="10">
    <location>
        <begin position="12"/>
        <end position="32"/>
    </location>
</feature>
<comment type="catalytic activity">
    <reaction evidence="1">
        <text>ATP + protein L-histidine = ADP + protein N-phospho-L-histidine.</text>
        <dbReference type="EC" id="2.7.13.3"/>
    </reaction>
</comment>
<keyword evidence="10" id="KW-1133">Transmembrane helix</keyword>
<evidence type="ECO:0000259" key="11">
    <source>
        <dbReference type="PROSITE" id="PS50109"/>
    </source>
</evidence>
<feature type="transmembrane region" description="Helical" evidence="10">
    <location>
        <begin position="73"/>
        <end position="106"/>
    </location>
</feature>
<dbReference type="InterPro" id="IPR011712">
    <property type="entry name" value="Sig_transdc_His_kin_sub3_dim/P"/>
</dbReference>
<keyword evidence="9" id="KW-0175">Coiled coil</keyword>
<evidence type="ECO:0000256" key="1">
    <source>
        <dbReference type="ARBA" id="ARBA00000085"/>
    </source>
</evidence>
<dbReference type="Gene3D" id="3.30.565.10">
    <property type="entry name" value="Histidine kinase-like ATPase, C-terminal domain"/>
    <property type="match status" value="1"/>
</dbReference>
<feature type="coiled-coil region" evidence="9">
    <location>
        <begin position="164"/>
        <end position="191"/>
    </location>
</feature>
<dbReference type="SMART" id="SM00387">
    <property type="entry name" value="HATPase_c"/>
    <property type="match status" value="1"/>
</dbReference>
<protein>
    <recommendedName>
        <fullName evidence="2">histidine kinase</fullName>
        <ecNumber evidence="2">2.7.13.3</ecNumber>
    </recommendedName>
</protein>
<dbReference type="InterPro" id="IPR050482">
    <property type="entry name" value="Sensor_HK_TwoCompSys"/>
</dbReference>
<evidence type="ECO:0000256" key="10">
    <source>
        <dbReference type="SAM" id="Phobius"/>
    </source>
</evidence>
<keyword evidence="3" id="KW-0597">Phosphoprotein</keyword>
<feature type="transmembrane region" description="Helical" evidence="10">
    <location>
        <begin position="112"/>
        <end position="132"/>
    </location>
</feature>
<dbReference type="Proteomes" id="UP001589870">
    <property type="component" value="Unassembled WGS sequence"/>
</dbReference>
<feature type="transmembrane region" description="Helical" evidence="10">
    <location>
        <begin position="139"/>
        <end position="157"/>
    </location>
</feature>
<evidence type="ECO:0000256" key="5">
    <source>
        <dbReference type="ARBA" id="ARBA00022741"/>
    </source>
</evidence>
<keyword evidence="10" id="KW-0812">Transmembrane</keyword>
<dbReference type="CDD" id="cd16917">
    <property type="entry name" value="HATPase_UhpB-NarQ-NarX-like"/>
    <property type="match status" value="1"/>
</dbReference>
<proteinExistence type="predicted"/>
<gene>
    <name evidence="12" type="ORF">ACFHYQ_11675</name>
</gene>
<dbReference type="InterPro" id="IPR003594">
    <property type="entry name" value="HATPase_dom"/>
</dbReference>
<sequence>MFGRLRAWSRRHTKLVDVLTVSPLWLLSLLTLEVYANAYPRDHFTHIGVAGLLPLTVALLLPLTWRRSRPREVFAIVALICFGQWLANITIAPANLAVLVAMYGVAARCTTAWAVAAALVAELGLLLAMLQWGNEVTQPFLSSSVFVVTIWITGIYSNTRRRYVDSLVERAERAELERDQQARIAAAAERARIARELHDVVAHNVSVMVVQADGAAYALDSDPEQTRHALRTISGTGRQALAEMRRLVGVLRQNAGSPAEEYAPQPGVAQLGELVRQLRDSGLPVEIEVSGTPRDLPEGEQLAIYRIVQEALTNTLKHGGPDVRSRVEITYGAGEAVLRIVDDGRGAAAPRAEGGHGLIGMRERASMYGGSVEAGPHPGGGFQVVARIPLGVPV</sequence>
<evidence type="ECO:0000313" key="13">
    <source>
        <dbReference type="Proteomes" id="UP001589870"/>
    </source>
</evidence>
<keyword evidence="5" id="KW-0547">Nucleotide-binding</keyword>
<feature type="transmembrane region" description="Helical" evidence="10">
    <location>
        <begin position="44"/>
        <end position="61"/>
    </location>
</feature>
<evidence type="ECO:0000313" key="12">
    <source>
        <dbReference type="EMBL" id="MFC0862952.1"/>
    </source>
</evidence>
<keyword evidence="13" id="KW-1185">Reference proteome</keyword>
<evidence type="ECO:0000256" key="2">
    <source>
        <dbReference type="ARBA" id="ARBA00012438"/>
    </source>
</evidence>